<dbReference type="AlphaFoldDB" id="A0A6J6AJ49"/>
<dbReference type="GO" id="GO:0006790">
    <property type="term" value="P:sulfur compound metabolic process"/>
    <property type="evidence" value="ECO:0007669"/>
    <property type="project" value="TreeGrafter"/>
</dbReference>
<gene>
    <name evidence="7" type="ORF">UFOPK4201_00163</name>
</gene>
<keyword evidence="5" id="KW-0408">Iron</keyword>
<evidence type="ECO:0000259" key="6">
    <source>
        <dbReference type="Pfam" id="PF02668"/>
    </source>
</evidence>
<evidence type="ECO:0000256" key="5">
    <source>
        <dbReference type="ARBA" id="ARBA00023004"/>
    </source>
</evidence>
<evidence type="ECO:0000256" key="2">
    <source>
        <dbReference type="ARBA" id="ARBA00022723"/>
    </source>
</evidence>
<keyword evidence="3" id="KW-0223">Dioxygenase</keyword>
<dbReference type="EMBL" id="CAEUNJ010000004">
    <property type="protein sequence ID" value="CAB4370360.1"/>
    <property type="molecule type" value="Genomic_DNA"/>
</dbReference>
<comment type="similarity">
    <text evidence="1">Belongs to the TfdA dioxygenase family.</text>
</comment>
<evidence type="ECO:0000256" key="3">
    <source>
        <dbReference type="ARBA" id="ARBA00022964"/>
    </source>
</evidence>
<dbReference type="InterPro" id="IPR042098">
    <property type="entry name" value="TauD-like_sf"/>
</dbReference>
<dbReference type="InterPro" id="IPR003819">
    <property type="entry name" value="TauD/TfdA-like"/>
</dbReference>
<evidence type="ECO:0000256" key="4">
    <source>
        <dbReference type="ARBA" id="ARBA00023002"/>
    </source>
</evidence>
<evidence type="ECO:0000256" key="1">
    <source>
        <dbReference type="ARBA" id="ARBA00005896"/>
    </source>
</evidence>
<dbReference type="InterPro" id="IPR051323">
    <property type="entry name" value="AtsK-like"/>
</dbReference>
<proteinExistence type="inferred from homology"/>
<evidence type="ECO:0000313" key="7">
    <source>
        <dbReference type="EMBL" id="CAB4370360.1"/>
    </source>
</evidence>
<protein>
    <submittedName>
        <fullName evidence="7">Unannotated protein</fullName>
    </submittedName>
</protein>
<reference evidence="7" key="1">
    <citation type="submission" date="2020-05" db="EMBL/GenBank/DDBJ databases">
        <authorList>
            <person name="Chiriac C."/>
            <person name="Salcher M."/>
            <person name="Ghai R."/>
            <person name="Kavagutti S V."/>
        </authorList>
    </citation>
    <scope>NUCLEOTIDE SEQUENCE</scope>
</reference>
<sequence length="286" mass="31611">MALELNSFPGSFGTEVDGIDLSSDHGLSSQGTLAEMEALREEFDSRHLLLFRGGSMTGEQQVAFVARFGPVLAERNLWSYVSNSRSDGIIREGGLLFHSDFAFTPFPVLGISLHCLEAPESGAPTRFIDVEQSARALPTDLRAALEGRSVLNVYDFHLPDDTPMRVENIRRNSPRCERPIFGIHPRTGTEVITANELHSDSIVGMSTIEGRALLRDLFDVMYDASNVVEHQWVVGDLLLWDNISLQHGRPAFDLAESRTLQRVTLGEYTPAELVEGLDELLKGSAD</sequence>
<name>A0A6J6AJ49_9ZZZZ</name>
<keyword evidence="2" id="KW-0479">Metal-binding</keyword>
<dbReference type="GO" id="GO:0005737">
    <property type="term" value="C:cytoplasm"/>
    <property type="evidence" value="ECO:0007669"/>
    <property type="project" value="TreeGrafter"/>
</dbReference>
<dbReference type="PANTHER" id="PTHR30468">
    <property type="entry name" value="ALPHA-KETOGLUTARATE-DEPENDENT SULFONATE DIOXYGENASE"/>
    <property type="match status" value="1"/>
</dbReference>
<dbReference type="PANTHER" id="PTHR30468:SF1">
    <property type="entry name" value="ALPHA-KETOGLUTARATE-DEPENDENT SULFONATE DIOXYGENASE"/>
    <property type="match status" value="1"/>
</dbReference>
<dbReference type="Pfam" id="PF02668">
    <property type="entry name" value="TauD"/>
    <property type="match status" value="1"/>
</dbReference>
<organism evidence="7">
    <name type="scientific">freshwater metagenome</name>
    <dbReference type="NCBI Taxonomy" id="449393"/>
    <lineage>
        <taxon>unclassified sequences</taxon>
        <taxon>metagenomes</taxon>
        <taxon>ecological metagenomes</taxon>
    </lineage>
</organism>
<feature type="domain" description="TauD/TfdA-like" evidence="6">
    <location>
        <begin position="8"/>
        <end position="264"/>
    </location>
</feature>
<dbReference type="Gene3D" id="3.60.130.10">
    <property type="entry name" value="Clavaminate synthase-like"/>
    <property type="match status" value="1"/>
</dbReference>
<accession>A0A6J6AJ49</accession>
<dbReference type="GO" id="GO:0046872">
    <property type="term" value="F:metal ion binding"/>
    <property type="evidence" value="ECO:0007669"/>
    <property type="project" value="UniProtKB-KW"/>
</dbReference>
<dbReference type="GO" id="GO:0000908">
    <property type="term" value="F:taurine dioxygenase activity"/>
    <property type="evidence" value="ECO:0007669"/>
    <property type="project" value="TreeGrafter"/>
</dbReference>
<keyword evidence="4" id="KW-0560">Oxidoreductase</keyword>
<dbReference type="SUPFAM" id="SSF51197">
    <property type="entry name" value="Clavaminate synthase-like"/>
    <property type="match status" value="1"/>
</dbReference>